<dbReference type="Pfam" id="PF00324">
    <property type="entry name" value="AA_permease"/>
    <property type="match status" value="1"/>
</dbReference>
<keyword evidence="6 8" id="KW-0472">Membrane</keyword>
<evidence type="ECO:0000256" key="1">
    <source>
        <dbReference type="ARBA" id="ARBA00004141"/>
    </source>
</evidence>
<dbReference type="Gene3D" id="1.20.1740.10">
    <property type="entry name" value="Amino acid/polyamine transporter I"/>
    <property type="match status" value="1"/>
</dbReference>
<comment type="caution">
    <text evidence="10">The sequence shown here is derived from an EMBL/GenBank/DDBJ whole genome shotgun (WGS) entry which is preliminary data.</text>
</comment>
<evidence type="ECO:0000256" key="4">
    <source>
        <dbReference type="ARBA" id="ARBA00022970"/>
    </source>
</evidence>
<evidence type="ECO:0000259" key="9">
    <source>
        <dbReference type="Pfam" id="PF00324"/>
    </source>
</evidence>
<keyword evidence="3 8" id="KW-0812">Transmembrane</keyword>
<keyword evidence="5 8" id="KW-1133">Transmembrane helix</keyword>
<sequence length="563" mass="61311">MADEVKPPIGHNGPGVEKDGAYSADRKYSTSRRRSSAIDPDVLRGEIFDERYETTKRGLKSRHAQMIALGGTIGTGLFVGSGQTLARGGPAFILGCYCLMSFLVFCVVAGIVEVAAYLPTPGSSMNLFGYRYVSRSLGFALGWLYFYSLGILVPYEITAAALVIEYWEPPVSIAVWITLMIIVIVGLNALPVRFYGETEFWFAGTKVVMMTGLIILSFILFWGGGPNRDRLGFRYWRNPGPANTYLASGDTGRFIALLSTFVLAGFPFAFAPELLIVTGGEMVSPRRNLPIAARRYIYRLVFFYIGCVLCISVIVPSNNKDMTSGGAGAGSSPFVIGIKLAGIPVLDSIINAGILISAWSSGNSFLFLSSRSLYALALSGNAPSIFKTCTKSGVPYWAVAASSTFCALAYLNVGSSSAVVFNWFVNLTNTSGFISWICCGIIYLRFRSACLAQNITDLPYKSPMGAAGAWIAMVAFAFLALINGFTVFWPQNWDSSSFLTAYVGIPIFLVIYAGHRMYAWGDTWAYEPGEVDLKTGMEQVLAEEEPPKSGGGPWWMKVKLLWE</sequence>
<dbReference type="OrthoDB" id="3900342at2759"/>
<reference evidence="10 11" key="1">
    <citation type="submission" date="2020-01" db="EMBL/GenBank/DDBJ databases">
        <authorList>
            <consortium name="DOE Joint Genome Institute"/>
            <person name="Haridas S."/>
            <person name="Albert R."/>
            <person name="Binder M."/>
            <person name="Bloem J."/>
            <person name="Labutti K."/>
            <person name="Salamov A."/>
            <person name="Andreopoulos B."/>
            <person name="Baker S.E."/>
            <person name="Barry K."/>
            <person name="Bills G."/>
            <person name="Bluhm B.H."/>
            <person name="Cannon C."/>
            <person name="Castanera R."/>
            <person name="Culley D.E."/>
            <person name="Daum C."/>
            <person name="Ezra D."/>
            <person name="Gonzalez J.B."/>
            <person name="Henrissat B."/>
            <person name="Kuo A."/>
            <person name="Liang C."/>
            <person name="Lipzen A."/>
            <person name="Lutzoni F."/>
            <person name="Magnuson J."/>
            <person name="Mondo S."/>
            <person name="Nolan M."/>
            <person name="Ohm R."/>
            <person name="Pangilinan J."/>
            <person name="Park H.-J.H."/>
            <person name="Ramirez L."/>
            <person name="Alfaro M."/>
            <person name="Sun H."/>
            <person name="Tritt A."/>
            <person name="Yoshinaga Y."/>
            <person name="Zwiers L.-H.L."/>
            <person name="Turgeon B.G."/>
            <person name="Goodwin S.B."/>
            <person name="Spatafora J.W."/>
            <person name="Crous P.W."/>
            <person name="Grigoriev I.V."/>
        </authorList>
    </citation>
    <scope>NUCLEOTIDE SEQUENCE [LARGE SCALE GENOMIC DNA]</scope>
    <source>
        <strain evidence="10 11">CBS 611.86</strain>
    </source>
</reference>
<feature type="region of interest" description="Disordered" evidence="7">
    <location>
        <begin position="1"/>
        <end position="35"/>
    </location>
</feature>
<keyword evidence="4" id="KW-0029">Amino-acid transport</keyword>
<feature type="compositionally biased region" description="Basic and acidic residues" evidence="7">
    <location>
        <begin position="16"/>
        <end position="28"/>
    </location>
</feature>
<evidence type="ECO:0000313" key="11">
    <source>
        <dbReference type="Proteomes" id="UP000481861"/>
    </source>
</evidence>
<keyword evidence="11" id="KW-1185">Reference proteome</keyword>
<evidence type="ECO:0000256" key="3">
    <source>
        <dbReference type="ARBA" id="ARBA00022692"/>
    </source>
</evidence>
<feature type="transmembrane region" description="Helical" evidence="8">
    <location>
        <begin position="139"/>
        <end position="167"/>
    </location>
</feature>
<feature type="transmembrane region" description="Helical" evidence="8">
    <location>
        <begin position="92"/>
        <end position="118"/>
    </location>
</feature>
<evidence type="ECO:0000256" key="7">
    <source>
        <dbReference type="SAM" id="MobiDB-lite"/>
    </source>
</evidence>
<evidence type="ECO:0000256" key="5">
    <source>
        <dbReference type="ARBA" id="ARBA00022989"/>
    </source>
</evidence>
<feature type="transmembrane region" description="Helical" evidence="8">
    <location>
        <begin position="207"/>
        <end position="225"/>
    </location>
</feature>
<evidence type="ECO:0000256" key="8">
    <source>
        <dbReference type="SAM" id="Phobius"/>
    </source>
</evidence>
<dbReference type="EMBL" id="JAADJZ010000003">
    <property type="protein sequence ID" value="KAF2876073.1"/>
    <property type="molecule type" value="Genomic_DNA"/>
</dbReference>
<evidence type="ECO:0000313" key="10">
    <source>
        <dbReference type="EMBL" id="KAF2876073.1"/>
    </source>
</evidence>
<feature type="domain" description="Amino acid permease/ SLC12A" evidence="9">
    <location>
        <begin position="63"/>
        <end position="518"/>
    </location>
</feature>
<keyword evidence="2" id="KW-0813">Transport</keyword>
<feature type="transmembrane region" description="Helical" evidence="8">
    <location>
        <begin position="495"/>
        <end position="514"/>
    </location>
</feature>
<dbReference type="GO" id="GO:0016020">
    <property type="term" value="C:membrane"/>
    <property type="evidence" value="ECO:0007669"/>
    <property type="project" value="UniProtKB-SubCell"/>
</dbReference>
<feature type="transmembrane region" description="Helical" evidence="8">
    <location>
        <begin position="467"/>
        <end position="489"/>
    </location>
</feature>
<feature type="transmembrane region" description="Helical" evidence="8">
    <location>
        <begin position="254"/>
        <end position="276"/>
    </location>
</feature>
<feature type="transmembrane region" description="Helical" evidence="8">
    <location>
        <begin position="66"/>
        <end position="86"/>
    </location>
</feature>
<dbReference type="PIRSF" id="PIRSF006060">
    <property type="entry name" value="AA_transporter"/>
    <property type="match status" value="1"/>
</dbReference>
<dbReference type="InterPro" id="IPR004841">
    <property type="entry name" value="AA-permease/SLC12A_dom"/>
</dbReference>
<feature type="transmembrane region" description="Helical" evidence="8">
    <location>
        <begin position="173"/>
        <end position="195"/>
    </location>
</feature>
<evidence type="ECO:0000256" key="6">
    <source>
        <dbReference type="ARBA" id="ARBA00023136"/>
    </source>
</evidence>
<feature type="transmembrane region" description="Helical" evidence="8">
    <location>
        <begin position="423"/>
        <end position="446"/>
    </location>
</feature>
<gene>
    <name evidence="10" type="ORF">BDV95DRAFT_590262</name>
</gene>
<organism evidence="10 11">
    <name type="scientific">Massariosphaeria phaeospora</name>
    <dbReference type="NCBI Taxonomy" id="100035"/>
    <lineage>
        <taxon>Eukaryota</taxon>
        <taxon>Fungi</taxon>
        <taxon>Dikarya</taxon>
        <taxon>Ascomycota</taxon>
        <taxon>Pezizomycotina</taxon>
        <taxon>Dothideomycetes</taxon>
        <taxon>Pleosporomycetidae</taxon>
        <taxon>Pleosporales</taxon>
        <taxon>Pleosporales incertae sedis</taxon>
        <taxon>Massariosphaeria</taxon>
    </lineage>
</organism>
<evidence type="ECO:0000256" key="2">
    <source>
        <dbReference type="ARBA" id="ARBA00022448"/>
    </source>
</evidence>
<protein>
    <submittedName>
        <fullName evidence="10">Histidine permease</fullName>
    </submittedName>
</protein>
<feature type="transmembrane region" description="Helical" evidence="8">
    <location>
        <begin position="394"/>
        <end position="411"/>
    </location>
</feature>
<feature type="transmembrane region" description="Helical" evidence="8">
    <location>
        <begin position="296"/>
        <end position="315"/>
    </location>
</feature>
<dbReference type="InterPro" id="IPR050524">
    <property type="entry name" value="APC_YAT"/>
</dbReference>
<dbReference type="PANTHER" id="PTHR43341:SF38">
    <property type="entry name" value="PROLINE TRANSPORTER (EUROFUNG)"/>
    <property type="match status" value="1"/>
</dbReference>
<accession>A0A7C8IGW1</accession>
<comment type="subcellular location">
    <subcellularLocation>
        <location evidence="1">Membrane</location>
        <topology evidence="1">Multi-pass membrane protein</topology>
    </subcellularLocation>
</comment>
<dbReference type="FunFam" id="1.20.1740.10:FF:000006">
    <property type="entry name" value="General amino acid permease"/>
    <property type="match status" value="1"/>
</dbReference>
<proteinExistence type="predicted"/>
<dbReference type="AlphaFoldDB" id="A0A7C8IGW1"/>
<name>A0A7C8IGW1_9PLEO</name>
<dbReference type="Proteomes" id="UP000481861">
    <property type="component" value="Unassembled WGS sequence"/>
</dbReference>
<dbReference type="PANTHER" id="PTHR43341">
    <property type="entry name" value="AMINO ACID PERMEASE"/>
    <property type="match status" value="1"/>
</dbReference>
<dbReference type="GO" id="GO:0015171">
    <property type="term" value="F:amino acid transmembrane transporter activity"/>
    <property type="evidence" value="ECO:0007669"/>
    <property type="project" value="TreeGrafter"/>
</dbReference>